<dbReference type="RefSeq" id="WP_083075241.1">
    <property type="nucleotide sequence ID" value="NZ_AP022615.1"/>
</dbReference>
<protein>
    <recommendedName>
        <fullName evidence="4">Transmembrane protein</fullName>
    </recommendedName>
</protein>
<dbReference type="EMBL" id="MVHR01000024">
    <property type="protein sequence ID" value="ORA71750.1"/>
    <property type="molecule type" value="Genomic_DNA"/>
</dbReference>
<gene>
    <name evidence="2" type="ORF">BST25_16155</name>
</gene>
<evidence type="ECO:0000313" key="2">
    <source>
        <dbReference type="EMBL" id="ORA71750.1"/>
    </source>
</evidence>
<evidence type="ECO:0000256" key="1">
    <source>
        <dbReference type="SAM" id="Phobius"/>
    </source>
</evidence>
<accession>A0A1X0DIT6</accession>
<reference evidence="2 3" key="1">
    <citation type="submission" date="2017-02" db="EMBL/GenBank/DDBJ databases">
        <title>The new phylogeny of genus Mycobacterium.</title>
        <authorList>
            <person name="Tortoli E."/>
            <person name="Trovato A."/>
            <person name="Cirillo D.M."/>
        </authorList>
    </citation>
    <scope>NUCLEOTIDE SEQUENCE [LARGE SCALE GENOMIC DNA]</scope>
    <source>
        <strain evidence="2 3">DSM 44471</strain>
    </source>
</reference>
<feature type="transmembrane region" description="Helical" evidence="1">
    <location>
        <begin position="7"/>
        <end position="28"/>
    </location>
</feature>
<dbReference type="Proteomes" id="UP000192566">
    <property type="component" value="Unassembled WGS sequence"/>
</dbReference>
<sequence length="229" mass="24552">MRSLWQVLTFDIATPPITIAALLMIGVALRWPVWWVSACSVLVLLVVAGVVGNVAFRVRRYSVTIGTDEEGPRLRLLVVTVCTAAVVAAAAVAYTQWTVPERDLKRDSVEVVRVATAMAEDASTFSPQNPTASLSRATAMMVPDHVIAFTELFNKSTAALAQGLVTAEAATVSAGVEAIEPSAASVAVVMRGTRSRPDVPSEFSVISLRVRLVKESGRWLVVDLSPIHR</sequence>
<comment type="caution">
    <text evidence="2">The sequence shown here is derived from an EMBL/GenBank/DDBJ whole genome shotgun (WGS) entry which is preliminary data.</text>
</comment>
<dbReference type="STRING" id="53376.BST25_16155"/>
<dbReference type="OrthoDB" id="4761631at2"/>
<feature type="transmembrane region" description="Helical" evidence="1">
    <location>
        <begin position="34"/>
        <end position="56"/>
    </location>
</feature>
<evidence type="ECO:0000313" key="3">
    <source>
        <dbReference type="Proteomes" id="UP000192566"/>
    </source>
</evidence>
<keyword evidence="1" id="KW-0472">Membrane</keyword>
<name>A0A1X0DIT6_MYCHE</name>
<keyword evidence="1" id="KW-0812">Transmembrane</keyword>
<keyword evidence="3" id="KW-1185">Reference proteome</keyword>
<feature type="transmembrane region" description="Helical" evidence="1">
    <location>
        <begin position="76"/>
        <end position="97"/>
    </location>
</feature>
<organism evidence="2 3">
    <name type="scientific">Mycobacterium heidelbergense</name>
    <dbReference type="NCBI Taxonomy" id="53376"/>
    <lineage>
        <taxon>Bacteria</taxon>
        <taxon>Bacillati</taxon>
        <taxon>Actinomycetota</taxon>
        <taxon>Actinomycetes</taxon>
        <taxon>Mycobacteriales</taxon>
        <taxon>Mycobacteriaceae</taxon>
        <taxon>Mycobacterium</taxon>
        <taxon>Mycobacterium simiae complex</taxon>
    </lineage>
</organism>
<dbReference type="AlphaFoldDB" id="A0A1X0DIT6"/>
<proteinExistence type="predicted"/>
<evidence type="ECO:0008006" key="4">
    <source>
        <dbReference type="Google" id="ProtNLM"/>
    </source>
</evidence>
<keyword evidence="1" id="KW-1133">Transmembrane helix</keyword>